<reference evidence="2 3" key="1">
    <citation type="submission" date="2023-11" db="EMBL/GenBank/DDBJ databases">
        <authorList>
            <person name="Hedman E."/>
            <person name="Englund M."/>
            <person name="Stromberg M."/>
            <person name="Nyberg Akerstrom W."/>
            <person name="Nylinder S."/>
            <person name="Jareborg N."/>
            <person name="Kallberg Y."/>
            <person name="Kronander E."/>
        </authorList>
    </citation>
    <scope>NUCLEOTIDE SEQUENCE [LARGE SCALE GENOMIC DNA]</scope>
</reference>
<evidence type="ECO:0000313" key="2">
    <source>
        <dbReference type="EMBL" id="CAK1585100.1"/>
    </source>
</evidence>
<keyword evidence="3" id="KW-1185">Reference proteome</keyword>
<gene>
    <name evidence="2" type="ORF">PARMNEM_LOCUS6241</name>
</gene>
<evidence type="ECO:0000256" key="1">
    <source>
        <dbReference type="SAM" id="MobiDB-lite"/>
    </source>
</evidence>
<comment type="caution">
    <text evidence="2">The sequence shown here is derived from an EMBL/GenBank/DDBJ whole genome shotgun (WGS) entry which is preliminary data.</text>
</comment>
<organism evidence="2 3">
    <name type="scientific">Parnassius mnemosyne</name>
    <name type="common">clouded apollo</name>
    <dbReference type="NCBI Taxonomy" id="213953"/>
    <lineage>
        <taxon>Eukaryota</taxon>
        <taxon>Metazoa</taxon>
        <taxon>Ecdysozoa</taxon>
        <taxon>Arthropoda</taxon>
        <taxon>Hexapoda</taxon>
        <taxon>Insecta</taxon>
        <taxon>Pterygota</taxon>
        <taxon>Neoptera</taxon>
        <taxon>Endopterygota</taxon>
        <taxon>Lepidoptera</taxon>
        <taxon>Glossata</taxon>
        <taxon>Ditrysia</taxon>
        <taxon>Papilionoidea</taxon>
        <taxon>Papilionidae</taxon>
        <taxon>Parnassiinae</taxon>
        <taxon>Parnassini</taxon>
        <taxon>Parnassius</taxon>
        <taxon>Driopa</taxon>
    </lineage>
</organism>
<sequence length="347" mass="39303">MGHPVYGAISYTPPPGYMMDDEEQLPPSHRPSKFSKRPSDDGLEQEDLKNLIKYLSKKDLDKIVEFAMEKEKYRDMYFDKPLDLKKPVYNNDEGNFKDADDEKGFSLNGPYLNPNGYKPSNMEFRNSNIDYIPQSKEIRVLESDSQNKAGADKIYFRSPLESQETVQNQQFAVVDAFIQQEFNGMGNEKSQNVFTGSQVVEEELLPSPMNLRPEDYDASFTNNVPTVVKADSSSYKVENFGSLPLMNYNSKLHSVNSYSVPHYTVTSSTQYQTPPESPQLSSSPSSSDVISPPLEFAPATTNYRDQSDAHLKAIKIWTHKSRGTAYTLHDDGTLSLERPLRPKPKYG</sequence>
<evidence type="ECO:0000313" key="3">
    <source>
        <dbReference type="Proteomes" id="UP001314205"/>
    </source>
</evidence>
<feature type="region of interest" description="Disordered" evidence="1">
    <location>
        <begin position="1"/>
        <end position="45"/>
    </location>
</feature>
<accession>A0AAV1KRI7</accession>
<protein>
    <submittedName>
        <fullName evidence="2">Uncharacterized protein</fullName>
    </submittedName>
</protein>
<dbReference type="EMBL" id="CAVLGL010000079">
    <property type="protein sequence ID" value="CAK1585100.1"/>
    <property type="molecule type" value="Genomic_DNA"/>
</dbReference>
<dbReference type="AlphaFoldDB" id="A0AAV1KRI7"/>
<dbReference type="Proteomes" id="UP001314205">
    <property type="component" value="Unassembled WGS sequence"/>
</dbReference>
<name>A0AAV1KRI7_9NEOP</name>
<proteinExistence type="predicted"/>
<feature type="region of interest" description="Disordered" evidence="1">
    <location>
        <begin position="266"/>
        <end position="302"/>
    </location>
</feature>
<feature type="region of interest" description="Disordered" evidence="1">
    <location>
        <begin position="327"/>
        <end position="347"/>
    </location>
</feature>
<feature type="compositionally biased region" description="Low complexity" evidence="1">
    <location>
        <begin position="278"/>
        <end position="293"/>
    </location>
</feature>